<protein>
    <submittedName>
        <fullName evidence="5">Uncharacterized protein</fullName>
    </submittedName>
</protein>
<dbReference type="AlphaFoldDB" id="A0AAN6NF79"/>
<dbReference type="Proteomes" id="UP001303473">
    <property type="component" value="Unassembled WGS sequence"/>
</dbReference>
<evidence type="ECO:0000256" key="2">
    <source>
        <dbReference type="ARBA" id="ARBA00022737"/>
    </source>
</evidence>
<sequence length="157" mass="17482">WTQTDWQALEGKTLASASHDDTVRLWDATTGAHQQTFEVHCSLEHLSYSEDGLYLKTDRGWPSSNCLMQYDRLARPGHSQWLAGEGQGRLEARFRMAIHDSDDGLLSFAPSSRSFSYPTRNSPSVLSHLTEQSSTRFSPPPLANGGIPRPSCSGRPY</sequence>
<reference evidence="6" key="1">
    <citation type="journal article" date="2023" name="Mol. Phylogenet. Evol.">
        <title>Genome-scale phylogeny and comparative genomics of the fungal order Sordariales.</title>
        <authorList>
            <person name="Hensen N."/>
            <person name="Bonometti L."/>
            <person name="Westerberg I."/>
            <person name="Brannstrom I.O."/>
            <person name="Guillou S."/>
            <person name="Cros-Aarteil S."/>
            <person name="Calhoun S."/>
            <person name="Haridas S."/>
            <person name="Kuo A."/>
            <person name="Mondo S."/>
            <person name="Pangilinan J."/>
            <person name="Riley R."/>
            <person name="LaButti K."/>
            <person name="Andreopoulos B."/>
            <person name="Lipzen A."/>
            <person name="Chen C."/>
            <person name="Yan M."/>
            <person name="Daum C."/>
            <person name="Ng V."/>
            <person name="Clum A."/>
            <person name="Steindorff A."/>
            <person name="Ohm R.A."/>
            <person name="Martin F."/>
            <person name="Silar P."/>
            <person name="Natvig D.O."/>
            <person name="Lalanne C."/>
            <person name="Gautier V."/>
            <person name="Ament-Velasquez S.L."/>
            <person name="Kruys A."/>
            <person name="Hutchinson M.I."/>
            <person name="Powell A.J."/>
            <person name="Barry K."/>
            <person name="Miller A.N."/>
            <person name="Grigoriev I.V."/>
            <person name="Debuchy R."/>
            <person name="Gladieux P."/>
            <person name="Hiltunen Thoren M."/>
            <person name="Johannesson H."/>
        </authorList>
    </citation>
    <scope>NUCLEOTIDE SEQUENCE [LARGE SCALE GENOMIC DNA]</scope>
    <source>
        <strain evidence="6">CBS 340.73</strain>
    </source>
</reference>
<dbReference type="Gene3D" id="2.130.10.10">
    <property type="entry name" value="YVTN repeat-like/Quinoprotein amine dehydrogenase"/>
    <property type="match status" value="1"/>
</dbReference>
<gene>
    <name evidence="5" type="ORF">QBC46DRAFT_252898</name>
</gene>
<comment type="caution">
    <text evidence="5">The sequence shown here is derived from an EMBL/GenBank/DDBJ whole genome shotgun (WGS) entry which is preliminary data.</text>
</comment>
<evidence type="ECO:0000256" key="4">
    <source>
        <dbReference type="SAM" id="MobiDB-lite"/>
    </source>
</evidence>
<name>A0AAN6NF79_9PEZI</name>
<dbReference type="InterPro" id="IPR011047">
    <property type="entry name" value="Quinoprotein_ADH-like_sf"/>
</dbReference>
<feature type="region of interest" description="Disordered" evidence="4">
    <location>
        <begin position="115"/>
        <end position="157"/>
    </location>
</feature>
<evidence type="ECO:0000313" key="5">
    <source>
        <dbReference type="EMBL" id="KAK3944009.1"/>
    </source>
</evidence>
<feature type="repeat" description="WD" evidence="3">
    <location>
        <begin position="10"/>
        <end position="36"/>
    </location>
</feature>
<keyword evidence="2" id="KW-0677">Repeat</keyword>
<dbReference type="InterPro" id="IPR019775">
    <property type="entry name" value="WD40_repeat_CS"/>
</dbReference>
<evidence type="ECO:0000256" key="3">
    <source>
        <dbReference type="PROSITE-ProRule" id="PRU00221"/>
    </source>
</evidence>
<keyword evidence="1 3" id="KW-0853">WD repeat</keyword>
<dbReference type="EMBL" id="MU853762">
    <property type="protein sequence ID" value="KAK3944009.1"/>
    <property type="molecule type" value="Genomic_DNA"/>
</dbReference>
<feature type="non-terminal residue" evidence="5">
    <location>
        <position position="1"/>
    </location>
</feature>
<dbReference type="PROSITE" id="PS00678">
    <property type="entry name" value="WD_REPEATS_1"/>
    <property type="match status" value="1"/>
</dbReference>
<dbReference type="InterPro" id="IPR001680">
    <property type="entry name" value="WD40_rpt"/>
</dbReference>
<accession>A0AAN6NF79</accession>
<organism evidence="5 6">
    <name type="scientific">Diplogelasinospora grovesii</name>
    <dbReference type="NCBI Taxonomy" id="303347"/>
    <lineage>
        <taxon>Eukaryota</taxon>
        <taxon>Fungi</taxon>
        <taxon>Dikarya</taxon>
        <taxon>Ascomycota</taxon>
        <taxon>Pezizomycotina</taxon>
        <taxon>Sordariomycetes</taxon>
        <taxon>Sordariomycetidae</taxon>
        <taxon>Sordariales</taxon>
        <taxon>Diplogelasinosporaceae</taxon>
        <taxon>Diplogelasinospora</taxon>
    </lineage>
</organism>
<dbReference type="InterPro" id="IPR015943">
    <property type="entry name" value="WD40/YVTN_repeat-like_dom_sf"/>
</dbReference>
<dbReference type="PROSITE" id="PS50082">
    <property type="entry name" value="WD_REPEATS_2"/>
    <property type="match status" value="1"/>
</dbReference>
<evidence type="ECO:0000313" key="6">
    <source>
        <dbReference type="Proteomes" id="UP001303473"/>
    </source>
</evidence>
<feature type="compositionally biased region" description="Polar residues" evidence="4">
    <location>
        <begin position="115"/>
        <end position="137"/>
    </location>
</feature>
<dbReference type="SUPFAM" id="SSF50998">
    <property type="entry name" value="Quinoprotein alcohol dehydrogenase-like"/>
    <property type="match status" value="1"/>
</dbReference>
<proteinExistence type="predicted"/>
<keyword evidence="6" id="KW-1185">Reference proteome</keyword>
<evidence type="ECO:0000256" key="1">
    <source>
        <dbReference type="ARBA" id="ARBA00022574"/>
    </source>
</evidence>